<gene>
    <name evidence="1" type="ORF">ACFQE6_20655</name>
</gene>
<evidence type="ECO:0000313" key="2">
    <source>
        <dbReference type="Proteomes" id="UP001596383"/>
    </source>
</evidence>
<name>A0ABD5SUR9_9EURY</name>
<proteinExistence type="predicted"/>
<reference evidence="1 2" key="1">
    <citation type="journal article" date="2019" name="Int. J. Syst. Evol. Microbiol.">
        <title>The Global Catalogue of Microorganisms (GCM) 10K type strain sequencing project: providing services to taxonomists for standard genome sequencing and annotation.</title>
        <authorList>
            <consortium name="The Broad Institute Genomics Platform"/>
            <consortium name="The Broad Institute Genome Sequencing Center for Infectious Disease"/>
            <person name="Wu L."/>
            <person name="Ma J."/>
        </authorList>
    </citation>
    <scope>NUCLEOTIDE SEQUENCE [LARGE SCALE GENOMIC DNA]</scope>
    <source>
        <strain evidence="1 2">LMG 29247</strain>
    </source>
</reference>
<comment type="caution">
    <text evidence="1">The sequence shown here is derived from an EMBL/GenBank/DDBJ whole genome shotgun (WGS) entry which is preliminary data.</text>
</comment>
<dbReference type="RefSeq" id="WP_273740210.1">
    <property type="nucleotide sequence ID" value="NZ_JAQIVI010000359.1"/>
</dbReference>
<dbReference type="AlphaFoldDB" id="A0ABD5SUR9"/>
<organism evidence="1 2">
    <name type="scientific">Natrinema soli</name>
    <dbReference type="NCBI Taxonomy" id="1930624"/>
    <lineage>
        <taxon>Archaea</taxon>
        <taxon>Methanobacteriati</taxon>
        <taxon>Methanobacteriota</taxon>
        <taxon>Stenosarchaea group</taxon>
        <taxon>Halobacteria</taxon>
        <taxon>Halobacteriales</taxon>
        <taxon>Natrialbaceae</taxon>
        <taxon>Natrinema</taxon>
    </lineage>
</organism>
<keyword evidence="2" id="KW-1185">Reference proteome</keyword>
<dbReference type="Proteomes" id="UP001596383">
    <property type="component" value="Unassembled WGS sequence"/>
</dbReference>
<sequence>MTATTDWADRYLQRKLNTAAHDHDSGATLGYEPEASEYMDGLSAFDLSDLSHERRIEYLEATMHALVDAMEREDGVADRHCGIRRAIAYSDDEPIVGLIDGFGEVISLDRETAALVAFAYFLKPEQPAENSER</sequence>
<protein>
    <submittedName>
        <fullName evidence="1">Uncharacterized protein</fullName>
    </submittedName>
</protein>
<evidence type="ECO:0000313" key="1">
    <source>
        <dbReference type="EMBL" id="MFC6767307.1"/>
    </source>
</evidence>
<accession>A0ABD5SUR9</accession>
<dbReference type="EMBL" id="JBHSWV010000359">
    <property type="protein sequence ID" value="MFC6767307.1"/>
    <property type="molecule type" value="Genomic_DNA"/>
</dbReference>